<accession>A0A4R9K7R7</accession>
<evidence type="ECO:0000313" key="2">
    <source>
        <dbReference type="Proteomes" id="UP000297762"/>
    </source>
</evidence>
<dbReference type="RefSeq" id="WP_135649063.1">
    <property type="nucleotide sequence ID" value="NZ_RQGF01000016.1"/>
</dbReference>
<proteinExistence type="predicted"/>
<dbReference type="InterPro" id="IPR058182">
    <property type="entry name" value="LA_1883-like"/>
</dbReference>
<gene>
    <name evidence="1" type="ORF">EHQ64_08495</name>
</gene>
<sequence>MNKKIIVLSFLAVLLFQCNSDTDVLASFKGGTITRKELRNFYQLNTGGRKPEPGHPTKEEQTQLLETLGLFKLIALYNSEKKLVSEDELAVFLKYSKPQMAASFLQRNLAEKLEQEGKLKFAFVRAIAVFSNSPTEEEITRQRAQSIFEGIQKLSKKKEINQYVADHTDQNPYKAVGGLLEPQCLNCGNDPNLAYYQEAAQNEGKWILKEIEDLAPPGSDPKIPKRKKFLILRVEGVETIYASRVGKFFSKEFGKLKSLAKTYSETPGISEQAKSEIKRNYLDLKVDDIAPRYEDFMKKRYLYSAVTEQEEQLVKNAGFEKAVITQENLNQFGPESVLLTNTKTGETIKYKDVLSELEQLAKQSGLDSSKLDDKANVLQFFRQQYLWFKISDSSPEIKKALESKEFLEMFNVMKLYIVQPLVFKRELPTDVNVSEQEMREQYEAAKMFSYTRANPNNPQDRTPIPYGEVREKIKEDLIRAKKQNFVRELTQKLKTDYQFIMDSGRLKEGKI</sequence>
<dbReference type="NCBIfam" id="NF047592">
    <property type="entry name" value="LA_1883_fam"/>
    <property type="match status" value="1"/>
</dbReference>
<keyword evidence="2" id="KW-1185">Reference proteome</keyword>
<organism evidence="1 2">
    <name type="scientific">Leptospira sarikeiensis</name>
    <dbReference type="NCBI Taxonomy" id="2484943"/>
    <lineage>
        <taxon>Bacteria</taxon>
        <taxon>Pseudomonadati</taxon>
        <taxon>Spirochaetota</taxon>
        <taxon>Spirochaetia</taxon>
        <taxon>Leptospirales</taxon>
        <taxon>Leptospiraceae</taxon>
        <taxon>Leptospira</taxon>
    </lineage>
</organism>
<comment type="caution">
    <text evidence="1">The sequence shown here is derived from an EMBL/GenBank/DDBJ whole genome shotgun (WGS) entry which is preliminary data.</text>
</comment>
<evidence type="ECO:0000313" key="1">
    <source>
        <dbReference type="EMBL" id="TGL62355.1"/>
    </source>
</evidence>
<dbReference type="Proteomes" id="UP000297762">
    <property type="component" value="Unassembled WGS sequence"/>
</dbReference>
<name>A0A4R9K7R7_9LEPT</name>
<protein>
    <submittedName>
        <fullName evidence="1">Uncharacterized protein</fullName>
    </submittedName>
</protein>
<dbReference type="EMBL" id="RQGF01000016">
    <property type="protein sequence ID" value="TGL62355.1"/>
    <property type="molecule type" value="Genomic_DNA"/>
</dbReference>
<dbReference type="AlphaFoldDB" id="A0A4R9K7R7"/>
<reference evidence="1" key="1">
    <citation type="journal article" date="2019" name="PLoS Negl. Trop. Dis.">
        <title>Revisiting the worldwide diversity of Leptospira species in the environment.</title>
        <authorList>
            <person name="Vincent A.T."/>
            <person name="Schiettekatte O."/>
            <person name="Bourhy P."/>
            <person name="Veyrier F.J."/>
            <person name="Picardeau M."/>
        </authorList>
    </citation>
    <scope>NUCLEOTIDE SEQUENCE [LARGE SCALE GENOMIC DNA]</scope>
    <source>
        <strain evidence="1">201702455</strain>
    </source>
</reference>
<dbReference type="OrthoDB" id="339377at2"/>